<comment type="caution">
    <text evidence="2">The sequence shown here is derived from an EMBL/GenBank/DDBJ whole genome shotgun (WGS) entry which is preliminary data.</text>
</comment>
<accession>A0AAD5JRZ1</accession>
<sequence>MTILKNQKHQRQETTRSQQHTDINKMSQQKENKHKRRQQERQGFPNRFIVRPRVPSGTFRKPLKNDIRQAIDSIAESNEQGRLMYQFLSNTTKTAIQRMKMNILSSMDDMGQDMKYDDEDEEKEDYYLSLLMTPWFSFHREERKSAFVYLNKNAELYDPPMPLRLCENYWISEYFLSEQWDNVVVKETKEKLMNKLMKEREDALMVHRQEQVPPPPSNRKNSNKVKNNIHQNDNDNDDIQPVMNVIKQIHFYQQQSRADSSSSSCYIRPVPITTTIPQKNKLMDVQVSPPQQQHHYDQQFPHPLSVIEKTQMTSLDMDVIPQQYHRSKQSEAAPPPEATIQKNTPMDIDLSSLTHCVYSDSEVMGSSHCSPPPLATEKPPRIPIVIPASPTDSICSAFSIGDAYSSESEINATETSHRPVYSLHDLETLPH</sequence>
<keyword evidence="3" id="KW-1185">Reference proteome</keyword>
<protein>
    <submittedName>
        <fullName evidence="2">Uncharacterized protein</fullName>
    </submittedName>
</protein>
<feature type="compositionally biased region" description="Low complexity" evidence="1">
    <location>
        <begin position="218"/>
        <end position="231"/>
    </location>
</feature>
<gene>
    <name evidence="2" type="ORF">BDA99DRAFT_589313</name>
</gene>
<reference evidence="2" key="2">
    <citation type="submission" date="2023-02" db="EMBL/GenBank/DDBJ databases">
        <authorList>
            <consortium name="DOE Joint Genome Institute"/>
            <person name="Mondo S.J."/>
            <person name="Chang Y."/>
            <person name="Wang Y."/>
            <person name="Ahrendt S."/>
            <person name="Andreopoulos W."/>
            <person name="Barry K."/>
            <person name="Beard J."/>
            <person name="Benny G.L."/>
            <person name="Blankenship S."/>
            <person name="Bonito G."/>
            <person name="Cuomo C."/>
            <person name="Desiro A."/>
            <person name="Gervers K.A."/>
            <person name="Hundley H."/>
            <person name="Kuo A."/>
            <person name="LaButti K."/>
            <person name="Lang B.F."/>
            <person name="Lipzen A."/>
            <person name="O'Donnell K."/>
            <person name="Pangilinan J."/>
            <person name="Reynolds N."/>
            <person name="Sandor L."/>
            <person name="Smith M.W."/>
            <person name="Tsang A."/>
            <person name="Grigoriev I.V."/>
            <person name="Stajich J.E."/>
            <person name="Spatafora J.W."/>
        </authorList>
    </citation>
    <scope>NUCLEOTIDE SEQUENCE</scope>
    <source>
        <strain evidence="2">RSA 2281</strain>
    </source>
</reference>
<evidence type="ECO:0000313" key="3">
    <source>
        <dbReference type="Proteomes" id="UP001209540"/>
    </source>
</evidence>
<name>A0AAD5JRZ1_9FUNG</name>
<feature type="compositionally biased region" description="Polar residues" evidence="1">
    <location>
        <begin position="15"/>
        <end position="29"/>
    </location>
</feature>
<reference evidence="2" key="1">
    <citation type="journal article" date="2022" name="IScience">
        <title>Evolution of zygomycete secretomes and the origins of terrestrial fungal ecologies.</title>
        <authorList>
            <person name="Chang Y."/>
            <person name="Wang Y."/>
            <person name="Mondo S."/>
            <person name="Ahrendt S."/>
            <person name="Andreopoulos W."/>
            <person name="Barry K."/>
            <person name="Beard J."/>
            <person name="Benny G.L."/>
            <person name="Blankenship S."/>
            <person name="Bonito G."/>
            <person name="Cuomo C."/>
            <person name="Desiro A."/>
            <person name="Gervers K.A."/>
            <person name="Hundley H."/>
            <person name="Kuo A."/>
            <person name="LaButti K."/>
            <person name="Lang B.F."/>
            <person name="Lipzen A."/>
            <person name="O'Donnell K."/>
            <person name="Pangilinan J."/>
            <person name="Reynolds N."/>
            <person name="Sandor L."/>
            <person name="Smith M.E."/>
            <person name="Tsang A."/>
            <person name="Grigoriev I.V."/>
            <person name="Stajich J.E."/>
            <person name="Spatafora J.W."/>
        </authorList>
    </citation>
    <scope>NUCLEOTIDE SEQUENCE</scope>
    <source>
        <strain evidence="2">RSA 2281</strain>
    </source>
</reference>
<proteinExistence type="predicted"/>
<dbReference type="Proteomes" id="UP001209540">
    <property type="component" value="Unassembled WGS sequence"/>
</dbReference>
<feature type="region of interest" description="Disordered" evidence="1">
    <location>
        <begin position="207"/>
        <end position="238"/>
    </location>
</feature>
<organism evidence="2 3">
    <name type="scientific">Phascolomyces articulosus</name>
    <dbReference type="NCBI Taxonomy" id="60185"/>
    <lineage>
        <taxon>Eukaryota</taxon>
        <taxon>Fungi</taxon>
        <taxon>Fungi incertae sedis</taxon>
        <taxon>Mucoromycota</taxon>
        <taxon>Mucoromycotina</taxon>
        <taxon>Mucoromycetes</taxon>
        <taxon>Mucorales</taxon>
        <taxon>Lichtheimiaceae</taxon>
        <taxon>Phascolomyces</taxon>
    </lineage>
</organism>
<evidence type="ECO:0000313" key="2">
    <source>
        <dbReference type="EMBL" id="KAI9250991.1"/>
    </source>
</evidence>
<evidence type="ECO:0000256" key="1">
    <source>
        <dbReference type="SAM" id="MobiDB-lite"/>
    </source>
</evidence>
<dbReference type="EMBL" id="JAIXMP010000031">
    <property type="protein sequence ID" value="KAI9250991.1"/>
    <property type="molecule type" value="Genomic_DNA"/>
</dbReference>
<dbReference type="AlphaFoldDB" id="A0AAD5JRZ1"/>
<feature type="region of interest" description="Disordered" evidence="1">
    <location>
        <begin position="1"/>
        <end position="46"/>
    </location>
</feature>